<evidence type="ECO:0000313" key="3">
    <source>
        <dbReference type="Proteomes" id="UP001302316"/>
    </source>
</evidence>
<proteinExistence type="predicted"/>
<organism evidence="2 3">
    <name type="scientific">Natronospira elongata</name>
    <dbReference type="NCBI Taxonomy" id="3110268"/>
    <lineage>
        <taxon>Bacteria</taxon>
        <taxon>Pseudomonadati</taxon>
        <taxon>Pseudomonadota</taxon>
        <taxon>Gammaproteobacteria</taxon>
        <taxon>Natronospirales</taxon>
        <taxon>Natronospiraceae</taxon>
        <taxon>Natronospira</taxon>
    </lineage>
</organism>
<dbReference type="PROSITE" id="PS51257">
    <property type="entry name" value="PROKAR_LIPOPROTEIN"/>
    <property type="match status" value="1"/>
</dbReference>
<evidence type="ECO:0008006" key="4">
    <source>
        <dbReference type="Google" id="ProtNLM"/>
    </source>
</evidence>
<evidence type="ECO:0000256" key="1">
    <source>
        <dbReference type="SAM" id="SignalP"/>
    </source>
</evidence>
<dbReference type="RefSeq" id="WP_346053213.1">
    <property type="nucleotide sequence ID" value="NZ_JAYGII010000051.1"/>
</dbReference>
<keyword evidence="1" id="KW-0732">Signal</keyword>
<gene>
    <name evidence="2" type="ORF">VCB98_12955</name>
</gene>
<protein>
    <recommendedName>
        <fullName evidence="4">Lipoprotein</fullName>
    </recommendedName>
</protein>
<sequence length="173" mass="18749">MESSRTRIIAIAASAGLMLGLMACGSDEEEGVAVSEAQPEEPMAVFDIAGHSHRLPIRCFVSDRQMAISPADADGEEYDLPEGMSSLSLSGDFTAERNQIVVMAMSDSDDPRHYYHWVVRDGDNALGEFNALEIDREAGSVRAEAVFHNQAYDSDDSLFGRGEEQPGTVTISC</sequence>
<name>A0AAP6MKQ6_9GAMM</name>
<feature type="signal peptide" evidence="1">
    <location>
        <begin position="1"/>
        <end position="23"/>
    </location>
</feature>
<evidence type="ECO:0000313" key="2">
    <source>
        <dbReference type="EMBL" id="MEA5446729.1"/>
    </source>
</evidence>
<dbReference type="EMBL" id="JAYGII010000051">
    <property type="protein sequence ID" value="MEA5446729.1"/>
    <property type="molecule type" value="Genomic_DNA"/>
</dbReference>
<dbReference type="Proteomes" id="UP001302316">
    <property type="component" value="Unassembled WGS sequence"/>
</dbReference>
<reference evidence="2 3" key="1">
    <citation type="submission" date="2023-12" db="EMBL/GenBank/DDBJ databases">
        <title>Whole-genome sequencing of halo(alkali)philic microorganisms from hypersaline lakes.</title>
        <authorList>
            <person name="Sorokin D.Y."/>
            <person name="Merkel A.Y."/>
            <person name="Messina E."/>
            <person name="Yakimov M."/>
        </authorList>
    </citation>
    <scope>NUCLEOTIDE SEQUENCE [LARGE SCALE GENOMIC DNA]</scope>
    <source>
        <strain evidence="2 3">AB-CW1</strain>
    </source>
</reference>
<keyword evidence="3" id="KW-1185">Reference proteome</keyword>
<comment type="caution">
    <text evidence="2">The sequence shown here is derived from an EMBL/GenBank/DDBJ whole genome shotgun (WGS) entry which is preliminary data.</text>
</comment>
<feature type="chain" id="PRO_5042899568" description="Lipoprotein" evidence="1">
    <location>
        <begin position="24"/>
        <end position="173"/>
    </location>
</feature>
<dbReference type="AlphaFoldDB" id="A0AAP6MKQ6"/>
<accession>A0AAP6MKQ6</accession>